<dbReference type="EMBL" id="CP029289">
    <property type="protein sequence ID" value="AWR93930.1"/>
    <property type="molecule type" value="Genomic_DNA"/>
</dbReference>
<accession>A0A2U9ID57</accession>
<evidence type="ECO:0000313" key="3">
    <source>
        <dbReference type="Proteomes" id="UP000248044"/>
    </source>
</evidence>
<name>A0A2U9ID57_9CREN</name>
<reference evidence="2 3" key="1">
    <citation type="submission" date="2018-05" db="EMBL/GenBank/DDBJ databases">
        <title>Complete Genome Sequences of Extremely Thermoacidophilic, Metal-Mobilizing Type-Strain Members of the Archaeal Family Sulfolobaceae: Acidianus brierleyi DSM-1651T, Acidianus sulfidivorans DSM-18786T, Metallosphaera hakonensis DSM-7519T, and Metallosphaera prunae DSM-10039T.</title>
        <authorList>
            <person name="Counts J.A."/>
            <person name="Kelly R.M."/>
        </authorList>
    </citation>
    <scope>NUCLEOTIDE SEQUENCE [LARGE SCALE GENOMIC DNA]</scope>
    <source>
        <strain evidence="2 3">DSM 1651</strain>
    </source>
</reference>
<gene>
    <name evidence="2" type="ORF">DFR85_04155</name>
</gene>
<keyword evidence="1" id="KW-1133">Transmembrane helix</keyword>
<keyword evidence="1" id="KW-0472">Membrane</keyword>
<dbReference type="AlphaFoldDB" id="A0A2U9ID57"/>
<keyword evidence="3" id="KW-1185">Reference proteome</keyword>
<protein>
    <submittedName>
        <fullName evidence="2">Uncharacterized protein</fullName>
    </submittedName>
</protein>
<keyword evidence="1" id="KW-0812">Transmembrane</keyword>
<dbReference type="Proteomes" id="UP000248044">
    <property type="component" value="Chromosome"/>
</dbReference>
<feature type="transmembrane region" description="Helical" evidence="1">
    <location>
        <begin position="7"/>
        <end position="27"/>
    </location>
</feature>
<sequence length="161" mass="17538">MDNLKLLLISVLFLLVGIIMIPFTIYYSNTTVYSNHFHLSLSDLGGSTVSYKGSTGDKVIICGYSTSSIKIIVLNPPLGGIYLGQFNGNFTTSFDATPFKQIVIEGGNYPANVTASIETYNTNFSGIGYTIAGIFLVLGLILLWYSYALSLNKSKIHKSKL</sequence>
<evidence type="ECO:0000313" key="2">
    <source>
        <dbReference type="EMBL" id="AWR93930.1"/>
    </source>
</evidence>
<organism evidence="2 3">
    <name type="scientific">Acidianus brierleyi</name>
    <dbReference type="NCBI Taxonomy" id="41673"/>
    <lineage>
        <taxon>Archaea</taxon>
        <taxon>Thermoproteota</taxon>
        <taxon>Thermoprotei</taxon>
        <taxon>Sulfolobales</taxon>
        <taxon>Sulfolobaceae</taxon>
        <taxon>Acidianus</taxon>
    </lineage>
</organism>
<feature type="transmembrane region" description="Helical" evidence="1">
    <location>
        <begin position="127"/>
        <end position="148"/>
    </location>
</feature>
<evidence type="ECO:0000256" key="1">
    <source>
        <dbReference type="SAM" id="Phobius"/>
    </source>
</evidence>
<proteinExistence type="predicted"/>
<dbReference type="KEGG" id="abri:DFR85_04155"/>